<accession>A0A851HDS9</accession>
<dbReference type="GO" id="GO:0005737">
    <property type="term" value="C:cytoplasm"/>
    <property type="evidence" value="ECO:0007669"/>
    <property type="project" value="UniProtKB-SubCell"/>
</dbReference>
<dbReference type="GO" id="GO:0016987">
    <property type="term" value="F:sigma factor activity"/>
    <property type="evidence" value="ECO:0007669"/>
    <property type="project" value="UniProtKB-UniRule"/>
</dbReference>
<evidence type="ECO:0000256" key="5">
    <source>
        <dbReference type="HAMAP-Rule" id="MF_00963"/>
    </source>
</evidence>
<feature type="domain" description="RNA polymerase sigma-70" evidence="6">
    <location>
        <begin position="202"/>
        <end position="215"/>
    </location>
</feature>
<dbReference type="InterPro" id="IPR007630">
    <property type="entry name" value="RNA_pol_sigma70_r4"/>
</dbReference>
<reference evidence="8 9" key="1">
    <citation type="submission" date="2020-06" db="EMBL/GenBank/DDBJ databases">
        <title>Draft genome sequence of Candidatus Phytoplasma pruni (X-disease group, subgroup 16SrIII-B) strain ChTDIII from Argentina.</title>
        <authorList>
            <person name="Fernandez F.D."/>
            <person name="Zuebert C."/>
            <person name="Huettel B."/>
            <person name="Kube M."/>
            <person name="Conci L.R."/>
        </authorList>
    </citation>
    <scope>NUCLEOTIDE SEQUENCE [LARGE SCALE GENOMIC DNA]</scope>
    <source>
        <strain evidence="8 9">ChTDIII</strain>
    </source>
</reference>
<dbReference type="HAMAP" id="MF_00963">
    <property type="entry name" value="Sigma70_RpoD_SigA"/>
    <property type="match status" value="1"/>
</dbReference>
<dbReference type="Pfam" id="PF04539">
    <property type="entry name" value="Sigma70_r3"/>
    <property type="match status" value="1"/>
</dbReference>
<dbReference type="RefSeq" id="WP_178734547.1">
    <property type="nucleotide sequence ID" value="NZ_JABUOH010000066.1"/>
</dbReference>
<comment type="similarity">
    <text evidence="5">Belongs to the sigma-70 factor family. RpoD/SigA subfamily.</text>
</comment>
<organism evidence="8 9">
    <name type="scientific">Candidatus Phytoplasma pruni</name>
    <dbReference type="NCBI Taxonomy" id="479893"/>
    <lineage>
        <taxon>Bacteria</taxon>
        <taxon>Bacillati</taxon>
        <taxon>Mycoplasmatota</taxon>
        <taxon>Mollicutes</taxon>
        <taxon>Acholeplasmatales</taxon>
        <taxon>Acholeplasmataceae</taxon>
        <taxon>Candidatus Phytoplasma</taxon>
        <taxon>16SrIII (X-disease group)</taxon>
    </lineage>
</organism>
<dbReference type="PROSITE" id="PS00716">
    <property type="entry name" value="SIGMA70_2"/>
    <property type="match status" value="1"/>
</dbReference>
<feature type="short sequence motif" description="Interaction with polymerase core subunit RpoC" evidence="5">
    <location>
        <begin position="202"/>
        <end position="205"/>
    </location>
</feature>
<keyword evidence="5" id="KW-0963">Cytoplasm</keyword>
<name>A0A851HDS9_9MOLU</name>
<comment type="subunit">
    <text evidence="5">Interacts transiently with the RNA polymerase catalytic core.</text>
</comment>
<evidence type="ECO:0000256" key="4">
    <source>
        <dbReference type="ARBA" id="ARBA00023163"/>
    </source>
</evidence>
<dbReference type="PRINTS" id="PR00046">
    <property type="entry name" value="SIGMA70FCT"/>
</dbReference>
<dbReference type="InterPro" id="IPR013324">
    <property type="entry name" value="RNA_pol_sigma_r3/r4-like"/>
</dbReference>
<feature type="region of interest" description="Sigma-70 factor domain-2" evidence="5">
    <location>
        <begin position="178"/>
        <end position="248"/>
    </location>
</feature>
<evidence type="ECO:0000256" key="1">
    <source>
        <dbReference type="ARBA" id="ARBA00023015"/>
    </source>
</evidence>
<comment type="subcellular location">
    <subcellularLocation>
        <location evidence="5">Cytoplasm</location>
    </subcellularLocation>
</comment>
<comment type="caution">
    <text evidence="5">Lacks conserved residue(s) required for the propagation of feature annotation.</text>
</comment>
<protein>
    <recommendedName>
        <fullName evidence="5">RNA polymerase sigma factor SigA</fullName>
    </recommendedName>
</protein>
<dbReference type="Proteomes" id="UP000568109">
    <property type="component" value="Unassembled WGS sequence"/>
</dbReference>
<evidence type="ECO:0000259" key="6">
    <source>
        <dbReference type="PROSITE" id="PS00715"/>
    </source>
</evidence>
<dbReference type="SUPFAM" id="SSF88946">
    <property type="entry name" value="Sigma2 domain of RNA polymerase sigma factors"/>
    <property type="match status" value="1"/>
</dbReference>
<dbReference type="InterPro" id="IPR014284">
    <property type="entry name" value="RNA_pol_sigma-70_dom"/>
</dbReference>
<feature type="DNA-binding region" description="H-T-H motif" evidence="5">
    <location>
        <begin position="373"/>
        <end position="392"/>
    </location>
</feature>
<dbReference type="GO" id="GO:0003677">
    <property type="term" value="F:DNA binding"/>
    <property type="evidence" value="ECO:0007669"/>
    <property type="project" value="UniProtKB-UniRule"/>
</dbReference>
<keyword evidence="9" id="KW-1185">Reference proteome</keyword>
<keyword evidence="1 5" id="KW-0805">Transcription regulation</keyword>
<comment type="function">
    <text evidence="5">Sigma factors are initiation factors that promote the attachment of RNA polymerase to specific initiation sites and are then released. This sigma factor is the primary sigma factor during exponential growth.</text>
</comment>
<proteinExistence type="inferred from homology"/>
<feature type="region of interest" description="Sigma-70 factor domain-3" evidence="5">
    <location>
        <begin position="257"/>
        <end position="333"/>
    </location>
</feature>
<dbReference type="InterPro" id="IPR000943">
    <property type="entry name" value="RNA_pol_sigma70"/>
</dbReference>
<dbReference type="InterPro" id="IPR007627">
    <property type="entry name" value="RNA_pol_sigma70_r2"/>
</dbReference>
<dbReference type="SUPFAM" id="SSF88659">
    <property type="entry name" value="Sigma3 and sigma4 domains of RNA polymerase sigma factors"/>
    <property type="match status" value="2"/>
</dbReference>
<dbReference type="NCBIfam" id="TIGR02937">
    <property type="entry name" value="sigma70-ECF"/>
    <property type="match status" value="1"/>
</dbReference>
<dbReference type="Pfam" id="PF04545">
    <property type="entry name" value="Sigma70_r4"/>
    <property type="match status" value="1"/>
</dbReference>
<dbReference type="FunFam" id="1.10.601.10:FF:000001">
    <property type="entry name" value="RNA polymerase sigma factor SigA"/>
    <property type="match status" value="1"/>
</dbReference>
<dbReference type="Gene3D" id="1.20.120.1810">
    <property type="match status" value="1"/>
</dbReference>
<evidence type="ECO:0000256" key="2">
    <source>
        <dbReference type="ARBA" id="ARBA00023082"/>
    </source>
</evidence>
<dbReference type="AlphaFoldDB" id="A0A851HDS9"/>
<evidence type="ECO:0000256" key="3">
    <source>
        <dbReference type="ARBA" id="ARBA00023125"/>
    </source>
</evidence>
<dbReference type="InterPro" id="IPR013325">
    <property type="entry name" value="RNA_pol_sigma_r2"/>
</dbReference>
<dbReference type="Pfam" id="PF00140">
    <property type="entry name" value="Sigma70_r1_2"/>
    <property type="match status" value="1"/>
</dbReference>
<keyword evidence="2 5" id="KW-0731">Sigma factor</keyword>
<keyword evidence="4 5" id="KW-0804">Transcription</keyword>
<sequence length="417" mass="49093">MNLRQTIKQMFKKHNSKLAKDATMSSINVALKKKLRWINSFNKNMVPFNEEIIKFLIAQDKKIKKENVKKLKEQKLKKNNLSFEDDESKEDYQEELNLEKISNSIKVDDPVRMYLKEIGQIPLLTHEEERENSKMVYEGIRARKQMIKYKRKEITLTSEQIQKNHELIKKGLLGKSKLVEANYRLVVSIAKRYIGRKILFLDLIQEGNMGLMRAVDKFDYRKGFKFSTYATWWIRQAITRAVADQARTIRIPVHIIETMNKISRCRGKLTQDLSRKVGNHEIAKEMNIKTKQITDIQMIEKETISLETSVREEDDSSLGDFISDANAVSPHEYMLQETLKNTLDETLEEALTEREQQVLKMRYGLLDDRIYTLEEVGAMFGVTRERIRQIEAKALRRLRSPSRQNKLKMLYKNINKK</sequence>
<evidence type="ECO:0000313" key="8">
    <source>
        <dbReference type="EMBL" id="NWN46118.1"/>
    </source>
</evidence>
<dbReference type="Pfam" id="PF04542">
    <property type="entry name" value="Sigma70_r2"/>
    <property type="match status" value="1"/>
</dbReference>
<comment type="caution">
    <text evidence="8">The sequence shown here is derived from an EMBL/GenBank/DDBJ whole genome shotgun (WGS) entry which is preliminary data.</text>
</comment>
<dbReference type="PROSITE" id="PS00715">
    <property type="entry name" value="SIGMA70_1"/>
    <property type="match status" value="1"/>
</dbReference>
<dbReference type="PANTHER" id="PTHR30603">
    <property type="entry name" value="RNA POLYMERASE SIGMA FACTOR RPO"/>
    <property type="match status" value="1"/>
</dbReference>
<dbReference type="InterPro" id="IPR009042">
    <property type="entry name" value="RNA_pol_sigma70_r1_2"/>
</dbReference>
<feature type="domain" description="RNA polymerase sigma-70" evidence="7">
    <location>
        <begin position="372"/>
        <end position="398"/>
    </location>
</feature>
<dbReference type="InterPro" id="IPR007624">
    <property type="entry name" value="RNA_pol_sigma70_r3"/>
</dbReference>
<evidence type="ECO:0000259" key="7">
    <source>
        <dbReference type="PROSITE" id="PS00716"/>
    </source>
</evidence>
<dbReference type="InterPro" id="IPR050239">
    <property type="entry name" value="Sigma-70_RNA_pol_init_factors"/>
</dbReference>
<keyword evidence="3 5" id="KW-0238">DNA-binding</keyword>
<dbReference type="NCBIfam" id="TIGR02393">
    <property type="entry name" value="RpoD_Cterm"/>
    <property type="match status" value="1"/>
</dbReference>
<dbReference type="PANTHER" id="PTHR30603:SF47">
    <property type="entry name" value="RNA POLYMERASE SIGMA FACTOR SIGD, CHLOROPLASTIC"/>
    <property type="match status" value="1"/>
</dbReference>
<dbReference type="InterPro" id="IPR036388">
    <property type="entry name" value="WH-like_DNA-bd_sf"/>
</dbReference>
<dbReference type="EMBL" id="JABUOH010000066">
    <property type="protein sequence ID" value="NWN46118.1"/>
    <property type="molecule type" value="Genomic_DNA"/>
</dbReference>
<dbReference type="Gene3D" id="1.10.10.10">
    <property type="entry name" value="Winged helix-like DNA-binding domain superfamily/Winged helix DNA-binding domain"/>
    <property type="match status" value="2"/>
</dbReference>
<dbReference type="Gene3D" id="1.10.601.10">
    <property type="entry name" value="RNA Polymerase Primary Sigma Factor"/>
    <property type="match status" value="1"/>
</dbReference>
<evidence type="ECO:0000313" key="9">
    <source>
        <dbReference type="Proteomes" id="UP000568109"/>
    </source>
</evidence>
<dbReference type="InterPro" id="IPR012760">
    <property type="entry name" value="RNA_pol_sigma_RpoD_C"/>
</dbReference>
<dbReference type="InterPro" id="IPR028630">
    <property type="entry name" value="Sigma70_RpoD"/>
</dbReference>
<dbReference type="GO" id="GO:0006352">
    <property type="term" value="P:DNA-templated transcription initiation"/>
    <property type="evidence" value="ECO:0007669"/>
    <property type="project" value="UniProtKB-UniRule"/>
</dbReference>
<dbReference type="CDD" id="cd06171">
    <property type="entry name" value="Sigma70_r4"/>
    <property type="match status" value="1"/>
</dbReference>
<gene>
    <name evidence="8" type="primary">rpoD</name>
    <name evidence="5" type="synonym">sigA</name>
    <name evidence="8" type="ORF">HR065_03460</name>
</gene>